<dbReference type="EMBL" id="HBUF01125131">
    <property type="protein sequence ID" value="CAG6642987.1"/>
    <property type="molecule type" value="Transcribed_RNA"/>
</dbReference>
<dbReference type="EMBL" id="HBUF01180182">
    <property type="protein sequence ID" value="CAG6655129.1"/>
    <property type="molecule type" value="Transcribed_RNA"/>
</dbReference>
<protein>
    <submittedName>
        <fullName evidence="1">Uncharacterized protein</fullName>
    </submittedName>
</protein>
<sequence>MRILPTTVCFLLGHLPHSLRKWKMPKQRSAPPLCWSVKSWCLLGPEVSTGTTRKVLWKPVTNTTSWLTDWEDTPLRSTILKLLMMESGSVWPPALQESNSSRQHTYMSKCPKTTENLASWKA</sequence>
<dbReference type="EMBL" id="HBUF01125130">
    <property type="protein sequence ID" value="CAG6642983.1"/>
    <property type="molecule type" value="Transcribed_RNA"/>
</dbReference>
<evidence type="ECO:0000313" key="1">
    <source>
        <dbReference type="EMBL" id="CAG6642987.1"/>
    </source>
</evidence>
<dbReference type="EMBL" id="HBUF01125132">
    <property type="protein sequence ID" value="CAG6642991.1"/>
    <property type="molecule type" value="Transcribed_RNA"/>
</dbReference>
<dbReference type="EMBL" id="HBUF01180179">
    <property type="protein sequence ID" value="CAG6655110.1"/>
    <property type="molecule type" value="Transcribed_RNA"/>
</dbReference>
<name>A0A8D8R634_9HEMI</name>
<accession>A0A8D8R634</accession>
<proteinExistence type="predicted"/>
<reference evidence="1" key="1">
    <citation type="submission" date="2021-05" db="EMBL/GenBank/DDBJ databases">
        <authorList>
            <person name="Alioto T."/>
            <person name="Alioto T."/>
            <person name="Gomez Garrido J."/>
        </authorList>
    </citation>
    <scope>NUCLEOTIDE SEQUENCE</scope>
</reference>
<dbReference type="AlphaFoldDB" id="A0A8D8R634"/>
<organism evidence="1">
    <name type="scientific">Cacopsylla melanoneura</name>
    <dbReference type="NCBI Taxonomy" id="428564"/>
    <lineage>
        <taxon>Eukaryota</taxon>
        <taxon>Metazoa</taxon>
        <taxon>Ecdysozoa</taxon>
        <taxon>Arthropoda</taxon>
        <taxon>Hexapoda</taxon>
        <taxon>Insecta</taxon>
        <taxon>Pterygota</taxon>
        <taxon>Neoptera</taxon>
        <taxon>Paraneoptera</taxon>
        <taxon>Hemiptera</taxon>
        <taxon>Sternorrhyncha</taxon>
        <taxon>Psylloidea</taxon>
        <taxon>Psyllidae</taxon>
        <taxon>Psyllinae</taxon>
        <taxon>Cacopsylla</taxon>
    </lineage>
</organism>
<dbReference type="EMBL" id="HBUF01180180">
    <property type="protein sequence ID" value="CAG6655116.1"/>
    <property type="molecule type" value="Transcribed_RNA"/>
</dbReference>
<dbReference type="EMBL" id="HBUF01180183">
    <property type="protein sequence ID" value="CAG6655136.1"/>
    <property type="molecule type" value="Transcribed_RNA"/>
</dbReference>
<dbReference type="EMBL" id="HBUF01180181">
    <property type="protein sequence ID" value="CAG6655122.1"/>
    <property type="molecule type" value="Transcribed_RNA"/>
</dbReference>